<dbReference type="Pfam" id="PF13830">
    <property type="entry name" value="DUF4192"/>
    <property type="match status" value="1"/>
</dbReference>
<evidence type="ECO:0000313" key="2">
    <source>
        <dbReference type="EMBL" id="MBE1877243.1"/>
    </source>
</evidence>
<accession>A0ABR9N0R6</accession>
<organism evidence="2 3">
    <name type="scientific">Myceligenerans pegani</name>
    <dbReference type="NCBI Taxonomy" id="2776917"/>
    <lineage>
        <taxon>Bacteria</taxon>
        <taxon>Bacillati</taxon>
        <taxon>Actinomycetota</taxon>
        <taxon>Actinomycetes</taxon>
        <taxon>Micrococcales</taxon>
        <taxon>Promicromonosporaceae</taxon>
        <taxon>Myceligenerans</taxon>
    </lineage>
</organism>
<protein>
    <submittedName>
        <fullName evidence="2">DUF4192 domain-containing protein</fullName>
    </submittedName>
</protein>
<proteinExistence type="predicted"/>
<sequence>MNTNATTVRVRGPQDLIAFVPFRLGYQPSESVVVVSVRGARQLVGLVARLDLDAFDGRCADGRPATEVAAESLARVATKDGADRVVVVGYTGTALPAAVDAATRVRRAMEATAARIEARLPGTESWVVTPGGYRALDCTDTLCCPAEGRPVDDIVHSRIAATMVLAGRTVAPSRADRLRIARASPEARRSAGRAAGRWATARATTAEWAARSLEEWRVAVRRAGAAEPGESVEPEPAVLGRLAAAMGDRWVRDALLMWITADEGTADDDVVLRTAQGRVDAETDAAAGRAMARIVDPDGAARPADERVGPAVHILEAVVAHVPRARQPAPLTLLGLIAWWGGDGAVASGRLAAALAIDADYSLARLVSTALEAGLPPGWVRRETAELERERAREEALADRPGDTPGAAVSGERSGGVPGPVFG</sequence>
<dbReference type="EMBL" id="JADAQT010000098">
    <property type="protein sequence ID" value="MBE1877243.1"/>
    <property type="molecule type" value="Genomic_DNA"/>
</dbReference>
<comment type="caution">
    <text evidence="2">The sequence shown here is derived from an EMBL/GenBank/DDBJ whole genome shotgun (WGS) entry which is preliminary data.</text>
</comment>
<evidence type="ECO:0000313" key="3">
    <source>
        <dbReference type="Proteomes" id="UP000625527"/>
    </source>
</evidence>
<gene>
    <name evidence="2" type="ORF">IHE71_16245</name>
</gene>
<keyword evidence="3" id="KW-1185">Reference proteome</keyword>
<dbReference type="RefSeq" id="WP_192863800.1">
    <property type="nucleotide sequence ID" value="NZ_JADAQT010000098.1"/>
</dbReference>
<dbReference type="Proteomes" id="UP000625527">
    <property type="component" value="Unassembled WGS sequence"/>
</dbReference>
<evidence type="ECO:0000256" key="1">
    <source>
        <dbReference type="SAM" id="MobiDB-lite"/>
    </source>
</evidence>
<feature type="compositionally biased region" description="Gly residues" evidence="1">
    <location>
        <begin position="413"/>
        <end position="423"/>
    </location>
</feature>
<feature type="compositionally biased region" description="Basic and acidic residues" evidence="1">
    <location>
        <begin position="391"/>
        <end position="402"/>
    </location>
</feature>
<name>A0ABR9N0R6_9MICO</name>
<reference evidence="2 3" key="1">
    <citation type="submission" date="2020-10" db="EMBL/GenBank/DDBJ databases">
        <title>Myceligenerans pegani sp. nov., an endophytic actinomycete isolated from Peganum harmala L. in Xinjiang, China.</title>
        <authorList>
            <person name="Xin L."/>
        </authorList>
    </citation>
    <scope>NUCLEOTIDE SEQUENCE [LARGE SCALE GENOMIC DNA]</scope>
    <source>
        <strain evidence="2 3">TRM65318</strain>
    </source>
</reference>
<dbReference type="InterPro" id="IPR025447">
    <property type="entry name" value="DUF4192"/>
</dbReference>
<feature type="region of interest" description="Disordered" evidence="1">
    <location>
        <begin position="391"/>
        <end position="423"/>
    </location>
</feature>